<gene>
    <name evidence="2" type="ORF">RFH51_08350</name>
</gene>
<dbReference type="AlphaFoldDB" id="A0AAW8JMT7"/>
<keyword evidence="2" id="KW-0328">Glycosyltransferase</keyword>
<dbReference type="Gene3D" id="3.40.50.2000">
    <property type="entry name" value="Glycogen Phosphorylase B"/>
    <property type="match status" value="2"/>
</dbReference>
<protein>
    <submittedName>
        <fullName evidence="2">Glycosyltransferase family 1 protein</fullName>
        <ecNumber evidence="2">2.4.-.-</ecNumber>
    </submittedName>
</protein>
<dbReference type="GO" id="GO:0016757">
    <property type="term" value="F:glycosyltransferase activity"/>
    <property type="evidence" value="ECO:0007669"/>
    <property type="project" value="UniProtKB-KW"/>
</dbReference>
<dbReference type="PANTHER" id="PTHR45947:SF3">
    <property type="entry name" value="SULFOQUINOVOSYL TRANSFERASE SQD2"/>
    <property type="match status" value="1"/>
</dbReference>
<dbReference type="RefSeq" id="WP_308955770.1">
    <property type="nucleotide sequence ID" value="NZ_JAVICY010000007.1"/>
</dbReference>
<dbReference type="EMBL" id="JAVIDA010000008">
    <property type="protein sequence ID" value="MDQ9071464.1"/>
    <property type="molecule type" value="Genomic_DNA"/>
</dbReference>
<feature type="domain" description="Glycosyltransferase subfamily 4-like N-terminal" evidence="1">
    <location>
        <begin position="60"/>
        <end position="228"/>
    </location>
</feature>
<evidence type="ECO:0000259" key="1">
    <source>
        <dbReference type="Pfam" id="PF13439"/>
    </source>
</evidence>
<evidence type="ECO:0000313" key="2">
    <source>
        <dbReference type="EMBL" id="MDQ9071464.1"/>
    </source>
</evidence>
<dbReference type="PANTHER" id="PTHR45947">
    <property type="entry name" value="SULFOQUINOVOSYL TRANSFERASE SQD2"/>
    <property type="match status" value="1"/>
</dbReference>
<sequence length="433" mass="48843">MNSRYIDPLLEKNLNFPEQFKFYLKNKQCEISHNKLNDLNELVRPRLKIAIVTETWPPEINGVALSLMQLCKGLQRRGHKILLVRPAQKAPCVDFSPYRECLVNAQAIPKYPSLQFGWPQYLKVSNALGAFDPDVVHIVTEGPLGLTALQAAKSKNIPISSGFHSPFQDFSRYFDLAFMVKPVQRYLRWFHNNTALTCVPSQGTYDALRNFGIHCPMQVVGRGVDVERFSAKHRSESLRKKWGVDADTTVMLYVGRLSPEKEVDVLMDAFYAMQNVLNPVSQFKKIKLVLVGEGPDRDRLQHKKGADQVVFTGNLTGQQLAEAYASADVFLFASQVETFGNVVLEAMASGLPIVAYDYACAQQHVVPEKMGWLCPLGDTAQFMQAIYQLPELKVLKKMGADAMQAVQKVGWQHPVQQLEQALYQVVQETYMVT</sequence>
<reference evidence="2" key="1">
    <citation type="submission" date="2023-08" db="EMBL/GenBank/DDBJ databases">
        <title>Emergence of clinically-relevant ST2 carbapenem-resistant Acinetobacter baumannii strains in hospital sewages in Zhejiang, East of China.</title>
        <authorList>
            <person name="Kaichao C."/>
            <person name="Zhang R."/>
        </authorList>
    </citation>
    <scope>NUCLEOTIDE SEQUENCE</scope>
    <source>
        <strain evidence="2">M-SY-60</strain>
    </source>
</reference>
<organism evidence="2 3">
    <name type="scientific">Acinetobacter gerneri</name>
    <dbReference type="NCBI Taxonomy" id="202952"/>
    <lineage>
        <taxon>Bacteria</taxon>
        <taxon>Pseudomonadati</taxon>
        <taxon>Pseudomonadota</taxon>
        <taxon>Gammaproteobacteria</taxon>
        <taxon>Moraxellales</taxon>
        <taxon>Moraxellaceae</taxon>
        <taxon>Acinetobacter</taxon>
    </lineage>
</organism>
<keyword evidence="2" id="KW-0808">Transferase</keyword>
<evidence type="ECO:0000313" key="3">
    <source>
        <dbReference type="Proteomes" id="UP001243195"/>
    </source>
</evidence>
<dbReference type="Pfam" id="PF13692">
    <property type="entry name" value="Glyco_trans_1_4"/>
    <property type="match status" value="1"/>
</dbReference>
<name>A0AAW8JMT7_9GAMM</name>
<dbReference type="Proteomes" id="UP001243195">
    <property type="component" value="Unassembled WGS sequence"/>
</dbReference>
<comment type="caution">
    <text evidence="2">The sequence shown here is derived from an EMBL/GenBank/DDBJ whole genome shotgun (WGS) entry which is preliminary data.</text>
</comment>
<dbReference type="InterPro" id="IPR028098">
    <property type="entry name" value="Glyco_trans_4-like_N"/>
</dbReference>
<accession>A0AAW8JMT7</accession>
<dbReference type="CDD" id="cd03814">
    <property type="entry name" value="GT4-like"/>
    <property type="match status" value="1"/>
</dbReference>
<proteinExistence type="predicted"/>
<dbReference type="InterPro" id="IPR050194">
    <property type="entry name" value="Glycosyltransferase_grp1"/>
</dbReference>
<dbReference type="Pfam" id="PF13439">
    <property type="entry name" value="Glyco_transf_4"/>
    <property type="match status" value="1"/>
</dbReference>
<dbReference type="EC" id="2.4.-.-" evidence="2"/>
<dbReference type="SUPFAM" id="SSF53756">
    <property type="entry name" value="UDP-Glycosyltransferase/glycogen phosphorylase"/>
    <property type="match status" value="1"/>
</dbReference>